<dbReference type="EMBL" id="KB201647">
    <property type="protein sequence ID" value="ESO95551.1"/>
    <property type="molecule type" value="Genomic_DNA"/>
</dbReference>
<evidence type="ECO:0000313" key="1">
    <source>
        <dbReference type="EMBL" id="ESO95551.1"/>
    </source>
</evidence>
<dbReference type="GeneID" id="20243043"/>
<dbReference type="Proteomes" id="UP000030746">
    <property type="component" value="Unassembled WGS sequence"/>
</dbReference>
<gene>
    <name evidence="1" type="ORF">LOTGIDRAFT_175156</name>
</gene>
<dbReference type="OrthoDB" id="1735at2759"/>
<reference evidence="1 2" key="1">
    <citation type="journal article" date="2013" name="Nature">
        <title>Insights into bilaterian evolution from three spiralian genomes.</title>
        <authorList>
            <person name="Simakov O."/>
            <person name="Marletaz F."/>
            <person name="Cho S.J."/>
            <person name="Edsinger-Gonzales E."/>
            <person name="Havlak P."/>
            <person name="Hellsten U."/>
            <person name="Kuo D.H."/>
            <person name="Larsson T."/>
            <person name="Lv J."/>
            <person name="Arendt D."/>
            <person name="Savage R."/>
            <person name="Osoegawa K."/>
            <person name="de Jong P."/>
            <person name="Grimwood J."/>
            <person name="Chapman J.A."/>
            <person name="Shapiro H."/>
            <person name="Aerts A."/>
            <person name="Otillar R.P."/>
            <person name="Terry A.Y."/>
            <person name="Boore J.L."/>
            <person name="Grigoriev I.V."/>
            <person name="Lindberg D.R."/>
            <person name="Seaver E.C."/>
            <person name="Weisblat D.A."/>
            <person name="Putnam N.H."/>
            <person name="Rokhsar D.S."/>
        </authorList>
    </citation>
    <scope>NUCLEOTIDE SEQUENCE [LARGE SCALE GENOMIC DNA]</scope>
</reference>
<accession>V4APJ1</accession>
<dbReference type="AlphaFoldDB" id="V4APJ1"/>
<proteinExistence type="predicted"/>
<evidence type="ECO:0000313" key="2">
    <source>
        <dbReference type="Proteomes" id="UP000030746"/>
    </source>
</evidence>
<organism evidence="1 2">
    <name type="scientific">Lottia gigantea</name>
    <name type="common">Giant owl limpet</name>
    <dbReference type="NCBI Taxonomy" id="225164"/>
    <lineage>
        <taxon>Eukaryota</taxon>
        <taxon>Metazoa</taxon>
        <taxon>Spiralia</taxon>
        <taxon>Lophotrochozoa</taxon>
        <taxon>Mollusca</taxon>
        <taxon>Gastropoda</taxon>
        <taxon>Patellogastropoda</taxon>
        <taxon>Lottioidea</taxon>
        <taxon>Lottiidae</taxon>
        <taxon>Lottia</taxon>
    </lineage>
</organism>
<dbReference type="HOGENOM" id="CLU_1877760_0_0_1"/>
<dbReference type="CTD" id="20243043"/>
<sequence>MQACAAFPQCQATFVKFASASPFYKHLGNGFLDYLYLMVSGLMRADAFYQETYSEAIKILKGEYTIKAIDEHKMDKALLFCRTKIDCDNLENYLKQTGGLDLNYQQLPTTTNNYLVCDISVRWKRTLTCHLPTNHQ</sequence>
<keyword evidence="2" id="KW-1185">Reference proteome</keyword>
<dbReference type="KEGG" id="lgi:LOTGIDRAFT_175156"/>
<dbReference type="STRING" id="225164.V4APJ1"/>
<name>V4APJ1_LOTGI</name>
<dbReference type="RefSeq" id="XP_009053757.1">
    <property type="nucleotide sequence ID" value="XM_009055509.1"/>
</dbReference>
<protein>
    <submittedName>
        <fullName evidence="1">Uncharacterized protein</fullName>
    </submittedName>
</protein>